<dbReference type="eggNOG" id="ENOG502QT5A">
    <property type="taxonomic scope" value="Eukaryota"/>
</dbReference>
<feature type="domain" description="DUF668" evidence="1">
    <location>
        <begin position="361"/>
        <end position="452"/>
    </location>
</feature>
<dbReference type="InterPro" id="IPR007700">
    <property type="entry name" value="DUF668"/>
</dbReference>
<dbReference type="EMBL" id="KK198753">
    <property type="protein sequence ID" value="KCW88974.1"/>
    <property type="molecule type" value="Genomic_DNA"/>
</dbReference>
<evidence type="ECO:0000259" key="1">
    <source>
        <dbReference type="Pfam" id="PF05003"/>
    </source>
</evidence>
<dbReference type="AlphaFoldDB" id="A0A059DEV5"/>
<organism evidence="3">
    <name type="scientific">Eucalyptus grandis</name>
    <name type="common">Flooded gum</name>
    <dbReference type="NCBI Taxonomy" id="71139"/>
    <lineage>
        <taxon>Eukaryota</taxon>
        <taxon>Viridiplantae</taxon>
        <taxon>Streptophyta</taxon>
        <taxon>Embryophyta</taxon>
        <taxon>Tracheophyta</taxon>
        <taxon>Spermatophyta</taxon>
        <taxon>Magnoliopsida</taxon>
        <taxon>eudicotyledons</taxon>
        <taxon>Gunneridae</taxon>
        <taxon>Pentapetalae</taxon>
        <taxon>rosids</taxon>
        <taxon>malvids</taxon>
        <taxon>Myrtales</taxon>
        <taxon>Myrtaceae</taxon>
        <taxon>Myrtoideae</taxon>
        <taxon>Eucalypteae</taxon>
        <taxon>Eucalyptus</taxon>
    </lineage>
</organism>
<proteinExistence type="predicted"/>
<feature type="domain" description="DUF3475" evidence="2">
    <location>
        <begin position="45"/>
        <end position="100"/>
    </location>
</feature>
<accession>A0A059DEV5</accession>
<gene>
    <name evidence="3" type="ORF">EUGRSUZ_A01293</name>
</gene>
<dbReference type="STRING" id="71139.A0A059DEV5"/>
<dbReference type="OMA" id="REYMFEM"/>
<dbReference type="Pfam" id="PF05003">
    <property type="entry name" value="DUF668"/>
    <property type="match status" value="1"/>
</dbReference>
<dbReference type="OrthoDB" id="673374at2759"/>
<dbReference type="Gramene" id="KCW88974">
    <property type="protein sequence ID" value="KCW88974"/>
    <property type="gene ID" value="EUGRSUZ_A01293"/>
</dbReference>
<evidence type="ECO:0008006" key="4">
    <source>
        <dbReference type="Google" id="ProtNLM"/>
    </source>
</evidence>
<dbReference type="KEGG" id="egr:104455218"/>
<dbReference type="InParanoid" id="A0A059DEV5"/>
<dbReference type="InterPro" id="IPR021864">
    <property type="entry name" value="DUF3475"/>
</dbReference>
<evidence type="ECO:0000259" key="2">
    <source>
        <dbReference type="Pfam" id="PF11961"/>
    </source>
</evidence>
<reference evidence="3" key="1">
    <citation type="submission" date="2013-07" db="EMBL/GenBank/DDBJ databases">
        <title>The genome of Eucalyptus grandis.</title>
        <authorList>
            <person name="Schmutz J."/>
            <person name="Hayes R."/>
            <person name="Myburg A."/>
            <person name="Tuskan G."/>
            <person name="Grattapaglia D."/>
            <person name="Rokhsar D.S."/>
        </authorList>
    </citation>
    <scope>NUCLEOTIDE SEQUENCE</scope>
    <source>
        <tissue evidence="3">Leaf extractions</tissue>
    </source>
</reference>
<evidence type="ECO:0000313" key="3">
    <source>
        <dbReference type="EMBL" id="KCW88974.1"/>
    </source>
</evidence>
<name>A0A059DEV5_EUCGR</name>
<dbReference type="GO" id="GO:0045927">
    <property type="term" value="P:positive regulation of growth"/>
    <property type="evidence" value="ECO:0007669"/>
    <property type="project" value="InterPro"/>
</dbReference>
<dbReference type="PANTHER" id="PTHR31371:SF13">
    <property type="entry name" value="OS05G0457600 PROTEIN"/>
    <property type="match status" value="1"/>
</dbReference>
<dbReference type="PANTHER" id="PTHR31371">
    <property type="entry name" value="BNAC09G50660D PROTEIN"/>
    <property type="match status" value="1"/>
</dbReference>
<sequence length="515" mass="57783">MVAATMSYFPGLSMTTTGTTAISSGGFHFFRFRADSKPQPMILGILAFDAAKTISRLVALYRSLTDAEFNRHRKEIIQSEGVAYLNSRDERLLLNLACAEQLEDLEGAVDAISRLCARCSNRSLSRFDLVYADLKQGLIDIGKLDYGSRKVNRIVEKIEKYLSTTASLYSALESLTQMETSERKLKQWKKNFKENPLQKTNFDLFESKIAFQRKQVRSLKDVSLWNQTFDKVVSLMAKLVCVVYARICILYGPYISKLPNAVKRKQQQNNIRIHPETFAPIMHRDESRHSMWNSGPITSTSKKSGLSKFYSRELNVNMLLLPDKASLLAGLMPGNSCVSEESSGGNLWRNNVLLHSAARTTVGGAGLAMRYANVIMMAEQFLQGPGSMGEGARGQVYEMLPAQLREKVRAKLRGLRSGGRGGGGGREMAEGWREAVERMMGWLGPVAEDTLRWQAERNTEKQRPGSLDTKGRVLLIQTLHFADVEKTEAAIVEVLVGLSCIYRYEDTRSCYYESD</sequence>
<dbReference type="Pfam" id="PF11961">
    <property type="entry name" value="DUF3475"/>
    <property type="match status" value="1"/>
</dbReference>
<protein>
    <recommendedName>
        <fullName evidence="4">DUF668 domain-containing protein</fullName>
    </recommendedName>
</protein>